<evidence type="ECO:0000256" key="1">
    <source>
        <dbReference type="ARBA" id="ARBA00009995"/>
    </source>
</evidence>
<accession>A0AAV9EXE0</accession>
<dbReference type="FunFam" id="3.40.50.2000:FF:000019">
    <property type="entry name" value="Glycosyltransferase"/>
    <property type="match status" value="1"/>
</dbReference>
<protein>
    <recommendedName>
        <fullName evidence="4">Glycosyltransferase</fullName>
        <ecNumber evidence="4">2.4.1.-</ecNumber>
    </recommendedName>
</protein>
<comment type="caution">
    <text evidence="5">The sequence shown here is derived from an EMBL/GenBank/DDBJ whole genome shotgun (WGS) entry which is preliminary data.</text>
</comment>
<dbReference type="PROSITE" id="PS00375">
    <property type="entry name" value="UDPGT"/>
    <property type="match status" value="1"/>
</dbReference>
<dbReference type="EC" id="2.4.1.-" evidence="4"/>
<reference evidence="5" key="2">
    <citation type="submission" date="2023-06" db="EMBL/GenBank/DDBJ databases">
        <authorList>
            <person name="Ma L."/>
            <person name="Liu K.-W."/>
            <person name="Li Z."/>
            <person name="Hsiao Y.-Y."/>
            <person name="Qi Y."/>
            <person name="Fu T."/>
            <person name="Tang G."/>
            <person name="Zhang D."/>
            <person name="Sun W.-H."/>
            <person name="Liu D.-K."/>
            <person name="Li Y."/>
            <person name="Chen G.-Z."/>
            <person name="Liu X.-D."/>
            <person name="Liao X.-Y."/>
            <person name="Jiang Y.-T."/>
            <person name="Yu X."/>
            <person name="Hao Y."/>
            <person name="Huang J."/>
            <person name="Zhao X.-W."/>
            <person name="Ke S."/>
            <person name="Chen Y.-Y."/>
            <person name="Wu W.-L."/>
            <person name="Hsu J.-L."/>
            <person name="Lin Y.-F."/>
            <person name="Huang M.-D."/>
            <person name="Li C.-Y."/>
            <person name="Huang L."/>
            <person name="Wang Z.-W."/>
            <person name="Zhao X."/>
            <person name="Zhong W.-Y."/>
            <person name="Peng D.-H."/>
            <person name="Ahmad S."/>
            <person name="Lan S."/>
            <person name="Zhang J.-S."/>
            <person name="Tsai W.-C."/>
            <person name="Van De Peer Y."/>
            <person name="Liu Z.-J."/>
        </authorList>
    </citation>
    <scope>NUCLEOTIDE SEQUENCE</scope>
    <source>
        <strain evidence="5">CP</strain>
        <tissue evidence="5">Leaves</tissue>
    </source>
</reference>
<dbReference type="Pfam" id="PF00201">
    <property type="entry name" value="UDPGT"/>
    <property type="match status" value="1"/>
</dbReference>
<dbReference type="EMBL" id="JAUJYO010000004">
    <property type="protein sequence ID" value="KAK1318062.1"/>
    <property type="molecule type" value="Genomic_DNA"/>
</dbReference>
<gene>
    <name evidence="5" type="primary">PF3R4</name>
    <name evidence="5" type="ORF">QJS10_CPB04g01463</name>
</gene>
<evidence type="ECO:0000256" key="2">
    <source>
        <dbReference type="ARBA" id="ARBA00022679"/>
    </source>
</evidence>
<evidence type="ECO:0000256" key="3">
    <source>
        <dbReference type="RuleBase" id="RU003718"/>
    </source>
</evidence>
<dbReference type="InterPro" id="IPR002213">
    <property type="entry name" value="UDP_glucos_trans"/>
</dbReference>
<evidence type="ECO:0000256" key="4">
    <source>
        <dbReference type="RuleBase" id="RU362057"/>
    </source>
</evidence>
<dbReference type="GO" id="GO:0080044">
    <property type="term" value="F:quercetin 7-O-glucosyltransferase activity"/>
    <property type="evidence" value="ECO:0007669"/>
    <property type="project" value="TreeGrafter"/>
</dbReference>
<keyword evidence="2 3" id="KW-0808">Transferase</keyword>
<dbReference type="CDD" id="cd03784">
    <property type="entry name" value="GT1_Gtf-like"/>
    <property type="match status" value="1"/>
</dbReference>
<comment type="similarity">
    <text evidence="1 3">Belongs to the UDP-glycosyltransferase family.</text>
</comment>
<dbReference type="SUPFAM" id="SSF53756">
    <property type="entry name" value="UDP-Glycosyltransferase/glycogen phosphorylase"/>
    <property type="match status" value="1"/>
</dbReference>
<dbReference type="PANTHER" id="PTHR11926:SF1534">
    <property type="entry name" value="GLYCOSYLTRANSFERASE"/>
    <property type="match status" value="1"/>
</dbReference>
<sequence length="476" mass="53084">MPRPHFLLVTYPAQGHINPALQLAKRLASTSSAHITFTTTASAIRRINNNNNNNPHPFLTHVSISDGYEENGDNPASDSPFQRMTRFSLAGSKSLLVLARSLSDQGHPVTCIIYTLLLPWAADVARQLGIPSAVFWLQPAAVFSVYYHYFHGYKDVIDSGVHHPEFMVNLPGLPPLASRDFPSFFLPNDPYSFVIPAFEEQFKTIIERQVGGMSKPKVLVNTFYALESDVVKSMDGVELIGVGPMVPLAYTDEHDSSDKAFGVDLFDKDEKDYKKWLDAKPEKSVVYVSFGSLALLQKRQLEEMTKGLMESGRPFLWVLRKAQREAEKDVIIETEVIEGGEDKRGMVVEWCSQVEVLSHPSIGCFVTHCGWNSTVESLFSGVPMVGMPQWTDQPMNAKMVEDVWGSGLRGRVNGEGVVEAEELIRCLEAVLGEEGEGVRRRAEEWREKALEAVREGGSSHRSLGRFVEEVWGHASE</sequence>
<dbReference type="GO" id="GO:0080043">
    <property type="term" value="F:quercetin 3-O-glucosyltransferase activity"/>
    <property type="evidence" value="ECO:0007669"/>
    <property type="project" value="TreeGrafter"/>
</dbReference>
<keyword evidence="6" id="KW-1185">Reference proteome</keyword>
<dbReference type="InterPro" id="IPR035595">
    <property type="entry name" value="UDP_glycos_trans_CS"/>
</dbReference>
<name>A0AAV9EXE0_ACOCL</name>
<evidence type="ECO:0000313" key="5">
    <source>
        <dbReference type="EMBL" id="KAK1318062.1"/>
    </source>
</evidence>
<keyword evidence="3" id="KW-0328">Glycosyltransferase</keyword>
<proteinExistence type="inferred from homology"/>
<dbReference type="Proteomes" id="UP001180020">
    <property type="component" value="Unassembled WGS sequence"/>
</dbReference>
<dbReference type="PANTHER" id="PTHR11926">
    <property type="entry name" value="GLUCOSYL/GLUCURONOSYL TRANSFERASES"/>
    <property type="match status" value="1"/>
</dbReference>
<evidence type="ECO:0000313" key="6">
    <source>
        <dbReference type="Proteomes" id="UP001180020"/>
    </source>
</evidence>
<dbReference type="AlphaFoldDB" id="A0AAV9EXE0"/>
<reference evidence="5" key="1">
    <citation type="journal article" date="2023" name="Nat. Commun.">
        <title>Diploid and tetraploid genomes of Acorus and the evolution of monocots.</title>
        <authorList>
            <person name="Ma L."/>
            <person name="Liu K.W."/>
            <person name="Li Z."/>
            <person name="Hsiao Y.Y."/>
            <person name="Qi Y."/>
            <person name="Fu T."/>
            <person name="Tang G.D."/>
            <person name="Zhang D."/>
            <person name="Sun W.H."/>
            <person name="Liu D.K."/>
            <person name="Li Y."/>
            <person name="Chen G.Z."/>
            <person name="Liu X.D."/>
            <person name="Liao X.Y."/>
            <person name="Jiang Y.T."/>
            <person name="Yu X."/>
            <person name="Hao Y."/>
            <person name="Huang J."/>
            <person name="Zhao X.W."/>
            <person name="Ke S."/>
            <person name="Chen Y.Y."/>
            <person name="Wu W.L."/>
            <person name="Hsu J.L."/>
            <person name="Lin Y.F."/>
            <person name="Huang M.D."/>
            <person name="Li C.Y."/>
            <person name="Huang L."/>
            <person name="Wang Z.W."/>
            <person name="Zhao X."/>
            <person name="Zhong W.Y."/>
            <person name="Peng D.H."/>
            <person name="Ahmad S."/>
            <person name="Lan S."/>
            <person name="Zhang J.S."/>
            <person name="Tsai W.C."/>
            <person name="Van de Peer Y."/>
            <person name="Liu Z.J."/>
        </authorList>
    </citation>
    <scope>NUCLEOTIDE SEQUENCE</scope>
    <source>
        <strain evidence="5">CP</strain>
    </source>
</reference>
<dbReference type="Gene3D" id="3.40.50.2000">
    <property type="entry name" value="Glycogen Phosphorylase B"/>
    <property type="match status" value="2"/>
</dbReference>
<organism evidence="5 6">
    <name type="scientific">Acorus calamus</name>
    <name type="common">Sweet flag</name>
    <dbReference type="NCBI Taxonomy" id="4465"/>
    <lineage>
        <taxon>Eukaryota</taxon>
        <taxon>Viridiplantae</taxon>
        <taxon>Streptophyta</taxon>
        <taxon>Embryophyta</taxon>
        <taxon>Tracheophyta</taxon>
        <taxon>Spermatophyta</taxon>
        <taxon>Magnoliopsida</taxon>
        <taxon>Liliopsida</taxon>
        <taxon>Acoraceae</taxon>
        <taxon>Acorus</taxon>
    </lineage>
</organism>